<name>A0ABW3BD80_9ACTN</name>
<keyword evidence="2" id="KW-1185">Reference proteome</keyword>
<comment type="caution">
    <text evidence="1">The sequence shown here is derived from an EMBL/GenBank/DDBJ whole genome shotgun (WGS) entry which is preliminary data.</text>
</comment>
<dbReference type="EMBL" id="JBHTHR010000091">
    <property type="protein sequence ID" value="MFD0800734.1"/>
    <property type="molecule type" value="Genomic_DNA"/>
</dbReference>
<reference evidence="2" key="1">
    <citation type="journal article" date="2019" name="Int. J. Syst. Evol. Microbiol.">
        <title>The Global Catalogue of Microorganisms (GCM) 10K type strain sequencing project: providing services to taxonomists for standard genome sequencing and annotation.</title>
        <authorList>
            <consortium name="The Broad Institute Genomics Platform"/>
            <consortium name="The Broad Institute Genome Sequencing Center for Infectious Disease"/>
            <person name="Wu L."/>
            <person name="Ma J."/>
        </authorList>
    </citation>
    <scope>NUCLEOTIDE SEQUENCE [LARGE SCALE GENOMIC DNA]</scope>
    <source>
        <strain evidence="2">CCUG 63369</strain>
    </source>
</reference>
<dbReference type="InterPro" id="IPR007822">
    <property type="entry name" value="LANC-like"/>
</dbReference>
<accession>A0ABW3BD80</accession>
<dbReference type="SUPFAM" id="SSF158745">
    <property type="entry name" value="LanC-like"/>
    <property type="match status" value="1"/>
</dbReference>
<evidence type="ECO:0000313" key="1">
    <source>
        <dbReference type="EMBL" id="MFD0800734.1"/>
    </source>
</evidence>
<evidence type="ECO:0000313" key="2">
    <source>
        <dbReference type="Proteomes" id="UP001596956"/>
    </source>
</evidence>
<proteinExistence type="predicted"/>
<dbReference type="InterPro" id="IPR012341">
    <property type="entry name" value="6hp_glycosidase-like_sf"/>
</dbReference>
<sequence length="214" mass="22994">TASVARAHVRRLGGTEPAEARVTDYTGFAHGALGIAPGLAEYGAVFGDDAVHDLGVRIARAGIDSYDPDLGDWPRGWNEPVRSYAWCHGAPGMLLGAMALLRRAPGTLPEEPLARMARRTAERGFGNNPTYCHGDLGSAETVLLAAREAPGLFAADAADGLYPRLFDQLVEGYDRRADTKYRYTSSLLLGQAGLVWSVLRHLEPGTHPCVLLLE</sequence>
<protein>
    <submittedName>
        <fullName evidence="1">Lanthionine synthetase LanC family protein</fullName>
    </submittedName>
</protein>
<dbReference type="Proteomes" id="UP001596956">
    <property type="component" value="Unassembled WGS sequence"/>
</dbReference>
<feature type="non-terminal residue" evidence="1">
    <location>
        <position position="1"/>
    </location>
</feature>
<dbReference type="Gene3D" id="1.50.10.10">
    <property type="match status" value="1"/>
</dbReference>
<organism evidence="1 2">
    <name type="scientific">Streptomonospora algeriensis</name>
    <dbReference type="NCBI Taxonomy" id="995084"/>
    <lineage>
        <taxon>Bacteria</taxon>
        <taxon>Bacillati</taxon>
        <taxon>Actinomycetota</taxon>
        <taxon>Actinomycetes</taxon>
        <taxon>Streptosporangiales</taxon>
        <taxon>Nocardiopsidaceae</taxon>
        <taxon>Streptomonospora</taxon>
    </lineage>
</organism>
<dbReference type="Pfam" id="PF05147">
    <property type="entry name" value="LANC_like"/>
    <property type="match status" value="1"/>
</dbReference>
<gene>
    <name evidence="1" type="ORF">ACFQZU_05295</name>
</gene>
<dbReference type="PRINTS" id="PR01950">
    <property type="entry name" value="LANCSUPER"/>
</dbReference>